<gene>
    <name evidence="8" type="ORF">T552_00562</name>
</gene>
<evidence type="ECO:0000313" key="9">
    <source>
        <dbReference type="Proteomes" id="UP000054454"/>
    </source>
</evidence>
<comment type="similarity">
    <text evidence="2">Belongs to the adaptor complexes large subunit family.</text>
</comment>
<dbReference type="OrthoDB" id="10254310at2759"/>
<evidence type="ECO:0000256" key="4">
    <source>
        <dbReference type="ARBA" id="ARBA00022927"/>
    </source>
</evidence>
<dbReference type="InterPro" id="IPR026739">
    <property type="entry name" value="AP_beta"/>
</dbReference>
<evidence type="ECO:0000256" key="6">
    <source>
        <dbReference type="SAM" id="MobiDB-lite"/>
    </source>
</evidence>
<dbReference type="GeneID" id="28935377"/>
<feature type="region of interest" description="Disordered" evidence="6">
    <location>
        <begin position="679"/>
        <end position="729"/>
    </location>
</feature>
<dbReference type="EMBL" id="LFVZ01000002">
    <property type="protein sequence ID" value="KTW30851.1"/>
    <property type="molecule type" value="Genomic_DNA"/>
</dbReference>
<keyword evidence="9" id="KW-1185">Reference proteome</keyword>
<dbReference type="GO" id="GO:0016192">
    <property type="term" value="P:vesicle-mediated transport"/>
    <property type="evidence" value="ECO:0007669"/>
    <property type="project" value="InterPro"/>
</dbReference>
<dbReference type="InterPro" id="IPR002553">
    <property type="entry name" value="Clathrin/coatomer_adapt-like_N"/>
</dbReference>
<keyword evidence="3" id="KW-0813">Transport</keyword>
<sequence>MSSGIDMSEYFMSVVKNISSSNLDIQKLVYMYIIRYSEYDPDLSLLSINTIQRKLNDKNQIFRGTAIRMLSGIRVPSISKIIISEIKRCIMDMSFYVRKAAAISMVKCYRLDPSSLPILIEYLLILLNDQSHIVFGSALFAFQELCPEKLDLIHPYYRKICRDLHKLSEWDQVTALNILLVYARKCFLKPDDKTCYNSEDLNGKELYSDDNSNEKAEESVVNILNKDLNMLLTSIIPLLRSRNSSVIMAACKILYHIGPLTKKSELVKALIYLLKESPDIQYIVLTNIIAIAIKYPAFFSPFYKHFFIYPSDSQSIWELKFEILALIAREENIKDILEELKWHTKSSDPNIVFKAIKSIGYCAINHSYISELCLQSLIRNINSTNDTLVAESIFIISHLIQLNPKDNLHYLEQLVLYYDSITIASAKASIIYLMSKNIFNLPKLSLDMLRILAKSFSQQEEIVKNQILIFAVKLYIIYSSNCFEEKSEDSPLDVFLKNSKISNISDENNISSSLLEKNKILSGNEDIYNNPSNKLIVTKLYDYIMLLARYDLSYDLRDRARLYKFLALNSTSLFTQKVVFSFSPNIEMTTDSIGRETFTLGTSSLTLFKQVKGYENLPNWPNDITQLPHPSLREEKHDIFKDTNDNFLKASSLKKDKDNSILLNINSVGIQDLDDFYRSNTNTEDEDSETEIESEFNFNYEENTDSESIKKETSFENEETDNEQIIPLL</sequence>
<dbReference type="AlphaFoldDB" id="A0A0W4ZR54"/>
<dbReference type="Gene3D" id="1.25.10.10">
    <property type="entry name" value="Leucine-rich Repeat Variant"/>
    <property type="match status" value="1"/>
</dbReference>
<evidence type="ECO:0000256" key="3">
    <source>
        <dbReference type="ARBA" id="ARBA00022448"/>
    </source>
</evidence>
<dbReference type="RefSeq" id="XP_018227447.1">
    <property type="nucleotide sequence ID" value="XM_018369175.1"/>
</dbReference>
<keyword evidence="4" id="KW-0653">Protein transport</keyword>
<protein>
    <recommendedName>
        <fullName evidence="7">Clathrin/coatomer adaptor adaptin-like N-terminal domain-containing protein</fullName>
    </recommendedName>
</protein>
<dbReference type="GO" id="GO:0030117">
    <property type="term" value="C:membrane coat"/>
    <property type="evidence" value="ECO:0007669"/>
    <property type="project" value="InterPro"/>
</dbReference>
<feature type="domain" description="Clathrin/coatomer adaptor adaptin-like N-terminal" evidence="7">
    <location>
        <begin position="2"/>
        <end position="566"/>
    </location>
</feature>
<proteinExistence type="inferred from homology"/>
<dbReference type="SUPFAM" id="SSF48371">
    <property type="entry name" value="ARM repeat"/>
    <property type="match status" value="1"/>
</dbReference>
<evidence type="ECO:0000256" key="5">
    <source>
        <dbReference type="ARBA" id="ARBA00023136"/>
    </source>
</evidence>
<evidence type="ECO:0000256" key="1">
    <source>
        <dbReference type="ARBA" id="ARBA00004308"/>
    </source>
</evidence>
<evidence type="ECO:0000313" key="8">
    <source>
        <dbReference type="EMBL" id="KTW30851.1"/>
    </source>
</evidence>
<keyword evidence="5" id="KW-0472">Membrane</keyword>
<name>A0A0W4ZR54_PNEC8</name>
<dbReference type="GO" id="GO:0006886">
    <property type="term" value="P:intracellular protein transport"/>
    <property type="evidence" value="ECO:0007669"/>
    <property type="project" value="InterPro"/>
</dbReference>
<dbReference type="VEuPathDB" id="FungiDB:T552_00562"/>
<evidence type="ECO:0000259" key="7">
    <source>
        <dbReference type="Pfam" id="PF01602"/>
    </source>
</evidence>
<evidence type="ECO:0000256" key="2">
    <source>
        <dbReference type="ARBA" id="ARBA00006613"/>
    </source>
</evidence>
<reference evidence="9" key="1">
    <citation type="journal article" date="2016" name="Nat. Commun.">
        <title>Genome analysis of three Pneumocystis species reveals adaptation mechanisms to life exclusively in mammalian hosts.</title>
        <authorList>
            <person name="Ma L."/>
            <person name="Chen Z."/>
            <person name="Huang D.W."/>
            <person name="Kutty G."/>
            <person name="Ishihara M."/>
            <person name="Wang H."/>
            <person name="Abouelleil A."/>
            <person name="Bishop L."/>
            <person name="Davey E."/>
            <person name="Deng R."/>
            <person name="Deng X."/>
            <person name="Fan L."/>
            <person name="Fantoni G."/>
            <person name="Fitzgerald M."/>
            <person name="Gogineni E."/>
            <person name="Goldberg J.M."/>
            <person name="Handley G."/>
            <person name="Hu X."/>
            <person name="Huber C."/>
            <person name="Jiao X."/>
            <person name="Jones K."/>
            <person name="Levin J.Z."/>
            <person name="Liu Y."/>
            <person name="Macdonald P."/>
            <person name="Melnikov A."/>
            <person name="Raley C."/>
            <person name="Sassi M."/>
            <person name="Sherman B.T."/>
            <person name="Song X."/>
            <person name="Sykes S."/>
            <person name="Tran B."/>
            <person name="Walsh L."/>
            <person name="Xia Y."/>
            <person name="Yang J."/>
            <person name="Young S."/>
            <person name="Zeng Q."/>
            <person name="Zheng X."/>
            <person name="Stephens R."/>
            <person name="Nusbaum C."/>
            <person name="Birren B.W."/>
            <person name="Azadi P."/>
            <person name="Lempicki R.A."/>
            <person name="Cuomo C.A."/>
            <person name="Kovacs J.A."/>
        </authorList>
    </citation>
    <scope>NUCLEOTIDE SEQUENCE [LARGE SCALE GENOMIC DNA]</scope>
    <source>
        <strain evidence="9">B80</strain>
    </source>
</reference>
<organism evidence="8 9">
    <name type="scientific">Pneumocystis carinii (strain B80)</name>
    <name type="common">Rat pneumocystis pneumonia agent</name>
    <name type="synonym">Pneumocystis carinii f. sp. carinii</name>
    <dbReference type="NCBI Taxonomy" id="1408658"/>
    <lineage>
        <taxon>Eukaryota</taxon>
        <taxon>Fungi</taxon>
        <taxon>Dikarya</taxon>
        <taxon>Ascomycota</taxon>
        <taxon>Taphrinomycotina</taxon>
        <taxon>Pneumocystomycetes</taxon>
        <taxon>Pneumocystaceae</taxon>
        <taxon>Pneumocystis</taxon>
    </lineage>
</organism>
<feature type="compositionally biased region" description="Acidic residues" evidence="6">
    <location>
        <begin position="683"/>
        <end position="694"/>
    </location>
</feature>
<dbReference type="Pfam" id="PF01602">
    <property type="entry name" value="Adaptin_N"/>
    <property type="match status" value="1"/>
</dbReference>
<comment type="subcellular location">
    <subcellularLocation>
        <location evidence="1">Endomembrane system</location>
    </subcellularLocation>
</comment>
<accession>A0A0W4ZR54</accession>
<dbReference type="Proteomes" id="UP000054454">
    <property type="component" value="Unassembled WGS sequence"/>
</dbReference>
<dbReference type="InterPro" id="IPR016024">
    <property type="entry name" value="ARM-type_fold"/>
</dbReference>
<dbReference type="PANTHER" id="PTHR11134">
    <property type="entry name" value="ADAPTOR COMPLEX SUBUNIT BETA FAMILY MEMBER"/>
    <property type="match status" value="1"/>
</dbReference>
<dbReference type="GO" id="GO:0012505">
    <property type="term" value="C:endomembrane system"/>
    <property type="evidence" value="ECO:0007669"/>
    <property type="project" value="UniProtKB-SubCell"/>
</dbReference>
<dbReference type="InterPro" id="IPR011989">
    <property type="entry name" value="ARM-like"/>
</dbReference>
<comment type="caution">
    <text evidence="8">The sequence shown here is derived from an EMBL/GenBank/DDBJ whole genome shotgun (WGS) entry which is preliminary data.</text>
</comment>